<evidence type="ECO:0000256" key="1">
    <source>
        <dbReference type="ARBA" id="ARBA00004141"/>
    </source>
</evidence>
<protein>
    <submittedName>
        <fullName evidence="6">Uncharacterized protein</fullName>
    </submittedName>
</protein>
<evidence type="ECO:0000256" key="3">
    <source>
        <dbReference type="ARBA" id="ARBA00022989"/>
    </source>
</evidence>
<dbReference type="InterPro" id="IPR030185">
    <property type="entry name" value="Mae1"/>
</dbReference>
<dbReference type="GO" id="GO:0015140">
    <property type="term" value="F:malate transmembrane transporter activity"/>
    <property type="evidence" value="ECO:0007669"/>
    <property type="project" value="InterPro"/>
</dbReference>
<dbReference type="RefSeq" id="XP_056051180.1">
    <property type="nucleotide sequence ID" value="XM_056194219.1"/>
</dbReference>
<keyword evidence="4 5" id="KW-0472">Membrane</keyword>
<dbReference type="GO" id="GO:0016020">
    <property type="term" value="C:membrane"/>
    <property type="evidence" value="ECO:0007669"/>
    <property type="project" value="UniProtKB-SubCell"/>
</dbReference>
<evidence type="ECO:0000313" key="6">
    <source>
        <dbReference type="EMBL" id="KAJ4148239.1"/>
    </source>
</evidence>
<comment type="caution">
    <text evidence="6">The sequence shown here is derived from an EMBL/GenBank/DDBJ whole genome shotgun (WGS) entry which is preliminary data.</text>
</comment>
<comment type="subcellular location">
    <subcellularLocation>
        <location evidence="1">Membrane</location>
        <topology evidence="1">Multi-pass membrane protein</topology>
    </subcellularLocation>
</comment>
<name>A0A9W8UJQ7_AKAMU</name>
<dbReference type="InterPro" id="IPR038665">
    <property type="entry name" value="Voltage-dep_anion_channel_sf"/>
</dbReference>
<dbReference type="Gene3D" id="1.50.10.150">
    <property type="entry name" value="Voltage-dependent anion channel"/>
    <property type="match status" value="1"/>
</dbReference>
<evidence type="ECO:0000256" key="4">
    <source>
        <dbReference type="ARBA" id="ARBA00023136"/>
    </source>
</evidence>
<dbReference type="InterPro" id="IPR004695">
    <property type="entry name" value="SLAC1/Mae1/Ssu1/TehA"/>
</dbReference>
<dbReference type="GeneID" id="80889878"/>
<feature type="transmembrane region" description="Helical" evidence="5">
    <location>
        <begin position="32"/>
        <end position="53"/>
    </location>
</feature>
<evidence type="ECO:0000256" key="5">
    <source>
        <dbReference type="SAM" id="Phobius"/>
    </source>
</evidence>
<evidence type="ECO:0000313" key="7">
    <source>
        <dbReference type="Proteomes" id="UP001144673"/>
    </source>
</evidence>
<evidence type="ECO:0000256" key="2">
    <source>
        <dbReference type="ARBA" id="ARBA00022692"/>
    </source>
</evidence>
<keyword evidence="3 5" id="KW-1133">Transmembrane helix</keyword>
<accession>A0A9W8UJQ7</accession>
<dbReference type="Proteomes" id="UP001144673">
    <property type="component" value="Chromosome 3"/>
</dbReference>
<dbReference type="Pfam" id="PF03595">
    <property type="entry name" value="SLAC1"/>
    <property type="match status" value="1"/>
</dbReference>
<organism evidence="6 7">
    <name type="scientific">Akanthomyces muscarius</name>
    <name type="common">Entomopathogenic fungus</name>
    <name type="synonym">Lecanicillium muscarium</name>
    <dbReference type="NCBI Taxonomy" id="2231603"/>
    <lineage>
        <taxon>Eukaryota</taxon>
        <taxon>Fungi</taxon>
        <taxon>Dikarya</taxon>
        <taxon>Ascomycota</taxon>
        <taxon>Pezizomycotina</taxon>
        <taxon>Sordariomycetes</taxon>
        <taxon>Hypocreomycetidae</taxon>
        <taxon>Hypocreales</taxon>
        <taxon>Cordycipitaceae</taxon>
        <taxon>Akanthomyces</taxon>
    </lineage>
</organism>
<proteinExistence type="predicted"/>
<keyword evidence="7" id="KW-1185">Reference proteome</keyword>
<feature type="transmembrane region" description="Helical" evidence="5">
    <location>
        <begin position="7"/>
        <end position="26"/>
    </location>
</feature>
<reference evidence="6" key="1">
    <citation type="journal article" date="2023" name="Access Microbiol">
        <title>De-novo genome assembly for Akanthomyces muscarius, a biocontrol agent of insect agricultural pests.</title>
        <authorList>
            <person name="Erdos Z."/>
            <person name="Studholme D.J."/>
            <person name="Raymond B."/>
            <person name="Sharma M."/>
        </authorList>
    </citation>
    <scope>NUCLEOTIDE SEQUENCE</scope>
    <source>
        <strain evidence="6">Ve6</strain>
    </source>
</reference>
<dbReference type="KEGG" id="amus:LMH87_002719"/>
<dbReference type="PANTHER" id="PTHR31162:SF0">
    <property type="entry name" value="MALIC ACID TRANSPORT PROTEIN"/>
    <property type="match status" value="1"/>
</dbReference>
<dbReference type="EMBL" id="JAJHUN010000010">
    <property type="protein sequence ID" value="KAJ4148239.1"/>
    <property type="molecule type" value="Genomic_DNA"/>
</dbReference>
<dbReference type="PANTHER" id="PTHR31162">
    <property type="entry name" value="MALIC ACID TRANSPORT PROTEIN-RELATED"/>
    <property type="match status" value="1"/>
</dbReference>
<sequence>MRFNNSWWALIFPNVGFTLATVFIGQQLESNAIQWASTIMIIVLVVVWLLQLFNMGKAVFVSLFRDRTRALS</sequence>
<gene>
    <name evidence="6" type="ORF">LMH87_002719</name>
</gene>
<dbReference type="AlphaFoldDB" id="A0A9W8UJQ7"/>
<keyword evidence="2 5" id="KW-0812">Transmembrane</keyword>